<gene>
    <name evidence="1" type="ORF">C5748_25870</name>
</gene>
<dbReference type="EMBL" id="PVBR01000036">
    <property type="protein sequence ID" value="PRD40634.1"/>
    <property type="molecule type" value="Genomic_DNA"/>
</dbReference>
<organism evidence="1 2">
    <name type="scientific">Phyllobacterium phragmitis</name>
    <dbReference type="NCBI Taxonomy" id="2670329"/>
    <lineage>
        <taxon>Bacteria</taxon>
        <taxon>Pseudomonadati</taxon>
        <taxon>Pseudomonadota</taxon>
        <taxon>Alphaproteobacteria</taxon>
        <taxon>Hyphomicrobiales</taxon>
        <taxon>Phyllobacteriaceae</taxon>
        <taxon>Phyllobacterium</taxon>
    </lineage>
</organism>
<accession>A0A2S9IJC8</accession>
<evidence type="ECO:0000313" key="1">
    <source>
        <dbReference type="EMBL" id="PRD40634.1"/>
    </source>
</evidence>
<comment type="caution">
    <text evidence="1">The sequence shown here is derived from an EMBL/GenBank/DDBJ whole genome shotgun (WGS) entry which is preliminary data.</text>
</comment>
<evidence type="ECO:0000313" key="2">
    <source>
        <dbReference type="Proteomes" id="UP000239434"/>
    </source>
</evidence>
<proteinExistence type="predicted"/>
<name>A0A2S9IJC8_9HYPH</name>
<dbReference type="Proteomes" id="UP000239434">
    <property type="component" value="Unassembled WGS sequence"/>
</dbReference>
<dbReference type="AlphaFoldDB" id="A0A2S9IJC8"/>
<reference evidence="1 2" key="1">
    <citation type="submission" date="2018-02" db="EMBL/GenBank/DDBJ databases">
        <title>The draft genome of Phyllobacterium sp. 1N-3.</title>
        <authorList>
            <person name="Liu L."/>
            <person name="Li L."/>
            <person name="Zhang X."/>
            <person name="Wang T."/>
            <person name="Liang L."/>
        </authorList>
    </citation>
    <scope>NUCLEOTIDE SEQUENCE [LARGE SCALE GENOMIC DNA]</scope>
    <source>
        <strain evidence="1 2">1N-3</strain>
    </source>
</reference>
<dbReference type="RefSeq" id="WP_105745739.1">
    <property type="nucleotide sequence ID" value="NZ_PVBR01000036.1"/>
</dbReference>
<sequence>MSRDSEKPVVFSHLFQRVFNPSLGTVSEGTVTQHDIQEAIILLQQEEGISLKPGNPANFLKDFLRSHSRNAQWPEEIAKARYTARQAYGDSRVFEFVPYANEQEVPFPDDFALPESATIHPIEAVSLPSAARALGRGDEAWLIQVCVHQRLLQTHFALFSDIEVIDLFHLQNSLKGTPEIDAVFLLVFDVGRIAKKALVTLEAKRGDPILPDQIKGQVAFMAKQTRRRPGLKDVEFIVPVAANTLKRDGKTVVSIFEMEPISVADGISAHDRKSSHELPLVISKSVGYSLSPQVSGI</sequence>
<keyword evidence="2" id="KW-1185">Reference proteome</keyword>
<protein>
    <submittedName>
        <fullName evidence="1">Uncharacterized protein</fullName>
    </submittedName>
</protein>